<sequence length="802" mass="91325">MLYFASAVVLLLTAGQRTHRSHVSSYGLRFTEFTYALNCYIKIQNKGEVGPTKADEEGLRNQSTSVPESELGHRNLRLKVHFSTADFMNNSLNLSSDSTPSTFNLKSLNLSIPSNYNPPQLHHPVETYISLVTQDIQNRCIQIGQGLLSVRRNCTPLEKRALDSLKNNKSITIKPADKGGAIVVMDSSYYTSIVYQHLNDKDTYLPVDRDPTPEISLKIQQLIKLYKDQNVIDSKLGEFMLNRFPVVPVYYVLPKIHKHPTRPPGRPIVASTNSLLSPIAQTIEKILTPLLIHITSFIKDTSDFLMGLRSMGTIPGGCYLVTMDVNNLYTSIDHTKGLNAVHWFLNTYTDFSSMQKEFCLTMLDLVLSKNFFMFADQFFIQKVGTTMGSNVAPPYANIFMAFFEENFVYTHHLYIQHSVCWKRFIDDVFLIWKGDELSLTQFLLDMNSMVPNLTFTMVKDQHKVSFLDTLVIMKEDGTLDIDLYVKSTDRNSLLEFSSCHPVHVKRSLPKSQIERIKRIVTRPDVREQRIHEMQTKFRDRGYPSTIFDRATEQRDTRPQRAKRVAFVTTYHPYTNYLKKPILEHWSLLGKAYPTIPEFMTPPLLCYKRTHNIKNILVKADVGSTKRDLRQATLATQRKGTFPCLRCSQCSNVTKGEMFSHPRSGKLFPIKGFFTCDSAYVIYLIKCPCGLGYVGETTQHIRDRISQHKSTIRCGRTLLPVPAHFISAGHSISQLRFQVLESIPPLRRGTAHALAFSIVFLRTQRFAGGGSDVLERTAFIPALRQYSSPQASVHTGPMCLHMD</sequence>
<keyword evidence="5" id="KW-1185">Reference proteome</keyword>
<evidence type="ECO:0000256" key="1">
    <source>
        <dbReference type="SAM" id="SignalP"/>
    </source>
</evidence>
<dbReference type="PANTHER" id="PTHR21301">
    <property type="entry name" value="REVERSE TRANSCRIPTASE"/>
    <property type="match status" value="1"/>
</dbReference>
<protein>
    <recommendedName>
        <fullName evidence="6">Reverse transcriptase domain-containing protein</fullName>
    </recommendedName>
</protein>
<reference evidence="4" key="1">
    <citation type="submission" date="2023-07" db="EMBL/GenBank/DDBJ databases">
        <authorList>
            <person name="Stuckert A."/>
        </authorList>
    </citation>
    <scope>NUCLEOTIDE SEQUENCE</scope>
</reference>
<evidence type="ECO:0008006" key="6">
    <source>
        <dbReference type="Google" id="ProtNLM"/>
    </source>
</evidence>
<gene>
    <name evidence="4" type="ORF">RIMI_LOCUS14475817</name>
</gene>
<dbReference type="InterPro" id="IPR058912">
    <property type="entry name" value="HTH_animal"/>
</dbReference>
<feature type="domain" description="Reverse transcriptase" evidence="2">
    <location>
        <begin position="274"/>
        <end position="443"/>
    </location>
</feature>
<dbReference type="InterPro" id="IPR000477">
    <property type="entry name" value="RT_dom"/>
</dbReference>
<dbReference type="PANTHER" id="PTHR21301:SF12">
    <property type="match status" value="1"/>
</dbReference>
<evidence type="ECO:0000259" key="3">
    <source>
        <dbReference type="Pfam" id="PF26215"/>
    </source>
</evidence>
<feature type="domain" description="Helix-turn-helix" evidence="3">
    <location>
        <begin position="493"/>
        <end position="549"/>
    </location>
</feature>
<dbReference type="CDD" id="cd10442">
    <property type="entry name" value="GIY-YIG_PLEs"/>
    <property type="match status" value="1"/>
</dbReference>
<evidence type="ECO:0000259" key="2">
    <source>
        <dbReference type="Pfam" id="PF00078"/>
    </source>
</evidence>
<feature type="signal peptide" evidence="1">
    <location>
        <begin position="1"/>
        <end position="20"/>
    </location>
</feature>
<dbReference type="Proteomes" id="UP001176940">
    <property type="component" value="Unassembled WGS sequence"/>
</dbReference>
<organism evidence="4 5">
    <name type="scientific">Ranitomeya imitator</name>
    <name type="common">mimic poison frog</name>
    <dbReference type="NCBI Taxonomy" id="111125"/>
    <lineage>
        <taxon>Eukaryota</taxon>
        <taxon>Metazoa</taxon>
        <taxon>Chordata</taxon>
        <taxon>Craniata</taxon>
        <taxon>Vertebrata</taxon>
        <taxon>Euteleostomi</taxon>
        <taxon>Amphibia</taxon>
        <taxon>Batrachia</taxon>
        <taxon>Anura</taxon>
        <taxon>Neobatrachia</taxon>
        <taxon>Hyloidea</taxon>
        <taxon>Dendrobatidae</taxon>
        <taxon>Dendrobatinae</taxon>
        <taxon>Ranitomeya</taxon>
    </lineage>
</organism>
<feature type="chain" id="PRO_5045745958" description="Reverse transcriptase domain-containing protein" evidence="1">
    <location>
        <begin position="21"/>
        <end position="802"/>
    </location>
</feature>
<keyword evidence="1" id="KW-0732">Signal</keyword>
<evidence type="ECO:0000313" key="4">
    <source>
        <dbReference type="EMBL" id="CAJ0953837.1"/>
    </source>
</evidence>
<dbReference type="Pfam" id="PF26215">
    <property type="entry name" value="HTH_animal"/>
    <property type="match status" value="1"/>
</dbReference>
<proteinExistence type="predicted"/>
<accession>A0ABN9M1Z8</accession>
<dbReference type="EMBL" id="CAUEEQ010037412">
    <property type="protein sequence ID" value="CAJ0953837.1"/>
    <property type="molecule type" value="Genomic_DNA"/>
</dbReference>
<evidence type="ECO:0000313" key="5">
    <source>
        <dbReference type="Proteomes" id="UP001176940"/>
    </source>
</evidence>
<name>A0ABN9M1Z8_9NEOB</name>
<comment type="caution">
    <text evidence="4">The sequence shown here is derived from an EMBL/GenBank/DDBJ whole genome shotgun (WGS) entry which is preliminary data.</text>
</comment>
<dbReference type="Pfam" id="PF00078">
    <property type="entry name" value="RVT_1"/>
    <property type="match status" value="1"/>
</dbReference>